<comment type="caution">
    <text evidence="1">The sequence shown here is derived from an EMBL/GenBank/DDBJ whole genome shotgun (WGS) entry which is preliminary data.</text>
</comment>
<sequence>MIVYVLKMKFLARIFGMLHYRDDRVPRFAKMEFPVYDGKGLGLPSNFRLTSSGKQVVPKIEKDEKSFELGRVFGRMQNSFRPAYDLEPLRRVNSASTNWDSRRLLESFELLLGRTTGVTPE</sequence>
<dbReference type="Proteomes" id="UP000235145">
    <property type="component" value="Unassembled WGS sequence"/>
</dbReference>
<dbReference type="EMBL" id="NBSK02000001">
    <property type="protein sequence ID" value="KAJ0227600.1"/>
    <property type="molecule type" value="Genomic_DNA"/>
</dbReference>
<gene>
    <name evidence="1" type="ORF">LSAT_V11C100022680</name>
</gene>
<name>A0A9R1WLR3_LACSA</name>
<evidence type="ECO:0000313" key="2">
    <source>
        <dbReference type="Proteomes" id="UP000235145"/>
    </source>
</evidence>
<keyword evidence="2" id="KW-1185">Reference proteome</keyword>
<proteinExistence type="predicted"/>
<dbReference type="AlphaFoldDB" id="A0A9R1WLR3"/>
<reference evidence="1 2" key="1">
    <citation type="journal article" date="2017" name="Nat. Commun.">
        <title>Genome assembly with in vitro proximity ligation data and whole-genome triplication in lettuce.</title>
        <authorList>
            <person name="Reyes-Chin-Wo S."/>
            <person name="Wang Z."/>
            <person name="Yang X."/>
            <person name="Kozik A."/>
            <person name="Arikit S."/>
            <person name="Song C."/>
            <person name="Xia L."/>
            <person name="Froenicke L."/>
            <person name="Lavelle D.O."/>
            <person name="Truco M.J."/>
            <person name="Xia R."/>
            <person name="Zhu S."/>
            <person name="Xu C."/>
            <person name="Xu H."/>
            <person name="Xu X."/>
            <person name="Cox K."/>
            <person name="Korf I."/>
            <person name="Meyers B.C."/>
            <person name="Michelmore R.W."/>
        </authorList>
    </citation>
    <scope>NUCLEOTIDE SEQUENCE [LARGE SCALE GENOMIC DNA]</scope>
    <source>
        <strain evidence="2">cv. Salinas</strain>
        <tissue evidence="1">Seedlings</tissue>
    </source>
</reference>
<protein>
    <submittedName>
        <fullName evidence="1">Uncharacterized protein</fullName>
    </submittedName>
</protein>
<accession>A0A9R1WLR3</accession>
<evidence type="ECO:0000313" key="1">
    <source>
        <dbReference type="EMBL" id="KAJ0227600.1"/>
    </source>
</evidence>
<organism evidence="1 2">
    <name type="scientific">Lactuca sativa</name>
    <name type="common">Garden lettuce</name>
    <dbReference type="NCBI Taxonomy" id="4236"/>
    <lineage>
        <taxon>Eukaryota</taxon>
        <taxon>Viridiplantae</taxon>
        <taxon>Streptophyta</taxon>
        <taxon>Embryophyta</taxon>
        <taxon>Tracheophyta</taxon>
        <taxon>Spermatophyta</taxon>
        <taxon>Magnoliopsida</taxon>
        <taxon>eudicotyledons</taxon>
        <taxon>Gunneridae</taxon>
        <taxon>Pentapetalae</taxon>
        <taxon>asterids</taxon>
        <taxon>campanulids</taxon>
        <taxon>Asterales</taxon>
        <taxon>Asteraceae</taxon>
        <taxon>Cichorioideae</taxon>
        <taxon>Cichorieae</taxon>
        <taxon>Lactucinae</taxon>
        <taxon>Lactuca</taxon>
    </lineage>
</organism>